<dbReference type="SUPFAM" id="SSF160631">
    <property type="entry name" value="SMI1/KNR4-like"/>
    <property type="match status" value="1"/>
</dbReference>
<keyword evidence="2" id="KW-1185">Reference proteome</keyword>
<accession>A0ABZ2K1W3</accession>
<gene>
    <name evidence="1" type="ORF">LZC95_32565</name>
</gene>
<reference evidence="1 2" key="1">
    <citation type="submission" date="2021-12" db="EMBL/GenBank/DDBJ databases">
        <title>Discovery of the Pendulisporaceae a myxobacterial family with distinct sporulation behavior and unique specialized metabolism.</title>
        <authorList>
            <person name="Garcia R."/>
            <person name="Popoff A."/>
            <person name="Bader C.D."/>
            <person name="Loehr J."/>
            <person name="Walesch S."/>
            <person name="Walt C."/>
            <person name="Boldt J."/>
            <person name="Bunk B."/>
            <person name="Haeckl F.J.F.P.J."/>
            <person name="Gunesch A.P."/>
            <person name="Birkelbach J."/>
            <person name="Nuebel U."/>
            <person name="Pietschmann T."/>
            <person name="Bach T."/>
            <person name="Mueller R."/>
        </authorList>
    </citation>
    <scope>NUCLEOTIDE SEQUENCE [LARGE SCALE GENOMIC DNA]</scope>
    <source>
        <strain evidence="1 2">MSr12523</strain>
    </source>
</reference>
<dbReference type="RefSeq" id="WP_394841798.1">
    <property type="nucleotide sequence ID" value="NZ_CP089982.1"/>
</dbReference>
<evidence type="ECO:0008006" key="3">
    <source>
        <dbReference type="Google" id="ProtNLM"/>
    </source>
</evidence>
<evidence type="ECO:0000313" key="2">
    <source>
        <dbReference type="Proteomes" id="UP001379533"/>
    </source>
</evidence>
<proteinExistence type="predicted"/>
<protein>
    <recommendedName>
        <fullName evidence="3">Knr4/Smi1-like domain-containing protein</fullName>
    </recommendedName>
</protein>
<evidence type="ECO:0000313" key="1">
    <source>
        <dbReference type="EMBL" id="WXA91177.1"/>
    </source>
</evidence>
<dbReference type="InterPro" id="IPR037883">
    <property type="entry name" value="Knr4/Smi1-like_sf"/>
</dbReference>
<dbReference type="EMBL" id="CP089982">
    <property type="protein sequence ID" value="WXA91177.1"/>
    <property type="molecule type" value="Genomic_DNA"/>
</dbReference>
<organism evidence="1 2">
    <name type="scientific">Pendulispora brunnea</name>
    <dbReference type="NCBI Taxonomy" id="2905690"/>
    <lineage>
        <taxon>Bacteria</taxon>
        <taxon>Pseudomonadati</taxon>
        <taxon>Myxococcota</taxon>
        <taxon>Myxococcia</taxon>
        <taxon>Myxococcales</taxon>
        <taxon>Sorangiineae</taxon>
        <taxon>Pendulisporaceae</taxon>
        <taxon>Pendulispora</taxon>
    </lineage>
</organism>
<sequence>MIATERSDDISDFIAFFEQIVGRDVASDRMGADPKDIERLVQLVGFPLPEMYLGSLREFGERDGVLKPADDASPKPSALVEFYLEQADSEESEVPDNGVVFGVNGSSGERAFLYSDGSKET</sequence>
<name>A0ABZ2K1W3_9BACT</name>
<dbReference type="Proteomes" id="UP001379533">
    <property type="component" value="Chromosome"/>
</dbReference>